<evidence type="ECO:0000256" key="2">
    <source>
        <dbReference type="SAM" id="MobiDB-lite"/>
    </source>
</evidence>
<organism evidence="3">
    <name type="scientific">uncultured Thermomicrobiales bacterium</name>
    <dbReference type="NCBI Taxonomy" id="1645740"/>
    <lineage>
        <taxon>Bacteria</taxon>
        <taxon>Pseudomonadati</taxon>
        <taxon>Thermomicrobiota</taxon>
        <taxon>Thermomicrobia</taxon>
        <taxon>Thermomicrobiales</taxon>
        <taxon>environmental samples</taxon>
    </lineage>
</organism>
<dbReference type="PANTHER" id="PTHR30222">
    <property type="entry name" value="SPERMIDINE/PUTRESCINE-BINDING PERIPLASMIC PROTEIN"/>
    <property type="match status" value="1"/>
</dbReference>
<dbReference type="Gene3D" id="3.40.190.10">
    <property type="entry name" value="Periplasmic binding protein-like II"/>
    <property type="match status" value="2"/>
</dbReference>
<dbReference type="Pfam" id="PF13416">
    <property type="entry name" value="SBP_bac_8"/>
    <property type="match status" value="1"/>
</dbReference>
<feature type="compositionally biased region" description="Polar residues" evidence="2">
    <location>
        <begin position="41"/>
        <end position="53"/>
    </location>
</feature>
<dbReference type="EMBL" id="CADCWE010000179">
    <property type="protein sequence ID" value="CAA9549109.1"/>
    <property type="molecule type" value="Genomic_DNA"/>
</dbReference>
<protein>
    <recommendedName>
        <fullName evidence="4">ABC transporter, periplasmic spermidine putrescine-binding protein PotD</fullName>
    </recommendedName>
</protein>
<evidence type="ECO:0000256" key="1">
    <source>
        <dbReference type="ARBA" id="ARBA00022729"/>
    </source>
</evidence>
<dbReference type="InterPro" id="IPR006059">
    <property type="entry name" value="SBP"/>
</dbReference>
<proteinExistence type="predicted"/>
<feature type="region of interest" description="Disordered" evidence="2">
    <location>
        <begin position="39"/>
        <end position="58"/>
    </location>
</feature>
<gene>
    <name evidence="3" type="ORF">AVDCRST_MAG73-2710</name>
</gene>
<name>A0A6J4UHP5_9BACT</name>
<sequence length="395" mass="42648">MSAGGGSRPRRFDRRGVLRAGAGLAVLAIAGCGDDDEVAQDATQVPTPDSVPTQAPIGSPVPGYVDVAEKWTGRTLTIAGLGGAYQSAQDEAFFKPFAEATGVDIALDAASIGGLTDQVDDEAVTWDVVDLPTDRVRTLSSADYLSAIDTLLVDTSPLFPEIVGQYAIGAAFFSTVIVYPAAANPPAGWVDFWDPARFPGQRALRKTPIGTMEFALLADGVAPDDLYPLDEERAFRSLDRIKPYVASWYEDGKQPVELIANAEVALASAWNDRAELLDLDEVVRVQWRGGMLSSQSWVVPRGAPNADVAMDFVNFATRAVPNANFARLVPFGPVNRDAFALLRPDRLASLPSAPDHLAVQFLENGNFWAENLDRLQERFDDWVIEELPETPEGEG</sequence>
<accession>A0A6J4UHP5</accession>
<dbReference type="PANTHER" id="PTHR30222:SF2">
    <property type="entry name" value="ABC TRANSPORTER SUBSTRATE-BINDING PROTEIN"/>
    <property type="match status" value="1"/>
</dbReference>
<keyword evidence="1" id="KW-0732">Signal</keyword>
<dbReference type="AlphaFoldDB" id="A0A6J4UHP5"/>
<evidence type="ECO:0000313" key="3">
    <source>
        <dbReference type="EMBL" id="CAA9549109.1"/>
    </source>
</evidence>
<reference evidence="3" key="1">
    <citation type="submission" date="2020-02" db="EMBL/GenBank/DDBJ databases">
        <authorList>
            <person name="Meier V. D."/>
        </authorList>
    </citation>
    <scope>NUCLEOTIDE SEQUENCE</scope>
    <source>
        <strain evidence="3">AVDCRST_MAG73</strain>
    </source>
</reference>
<dbReference type="SUPFAM" id="SSF53850">
    <property type="entry name" value="Periplasmic binding protein-like II"/>
    <property type="match status" value="1"/>
</dbReference>
<evidence type="ECO:0008006" key="4">
    <source>
        <dbReference type="Google" id="ProtNLM"/>
    </source>
</evidence>